<evidence type="ECO:0000313" key="2">
    <source>
        <dbReference type="Proteomes" id="UP001595665"/>
    </source>
</evidence>
<dbReference type="Pfam" id="PF05521">
    <property type="entry name" value="Phage_HCP"/>
    <property type="match status" value="1"/>
</dbReference>
<comment type="caution">
    <text evidence="1">The sequence shown here is derived from an EMBL/GenBank/DDBJ whole genome shotgun (WGS) entry which is preliminary data.</text>
</comment>
<dbReference type="InterPro" id="IPR038666">
    <property type="entry name" value="SSP1_head-tail_sf"/>
</dbReference>
<dbReference type="Proteomes" id="UP001595665">
    <property type="component" value="Unassembled WGS sequence"/>
</dbReference>
<sequence>MFNDRLTFLKPQQGQDAAGQRNPKREWLPIEPGAWGDVRHLRGLETLRADTEISVLRASIRTWYRADVDETMRVAHNGRVYDIKSPPLRNTDRRFMDLVCEAVK</sequence>
<dbReference type="Gene3D" id="2.40.10.270">
    <property type="entry name" value="Bacteriophage SPP1 head-tail adaptor protein"/>
    <property type="match status" value="1"/>
</dbReference>
<dbReference type="NCBIfam" id="TIGR01563">
    <property type="entry name" value="gp16_SPP1"/>
    <property type="match status" value="1"/>
</dbReference>
<dbReference type="InterPro" id="IPR008767">
    <property type="entry name" value="Phage_SPP1_head-tail_adaptor"/>
</dbReference>
<name>A0ABV7PGE7_9BURK</name>
<protein>
    <submittedName>
        <fullName evidence="1">Phage head closure protein</fullName>
    </submittedName>
</protein>
<reference evidence="2" key="1">
    <citation type="journal article" date="2019" name="Int. J. Syst. Evol. Microbiol.">
        <title>The Global Catalogue of Microorganisms (GCM) 10K type strain sequencing project: providing services to taxonomists for standard genome sequencing and annotation.</title>
        <authorList>
            <consortium name="The Broad Institute Genomics Platform"/>
            <consortium name="The Broad Institute Genome Sequencing Center for Infectious Disease"/>
            <person name="Wu L."/>
            <person name="Ma J."/>
        </authorList>
    </citation>
    <scope>NUCLEOTIDE SEQUENCE [LARGE SCALE GENOMIC DNA]</scope>
    <source>
        <strain evidence="2">CCM 7480</strain>
    </source>
</reference>
<proteinExistence type="predicted"/>
<evidence type="ECO:0000313" key="1">
    <source>
        <dbReference type="EMBL" id="MFC3457258.1"/>
    </source>
</evidence>
<dbReference type="RefSeq" id="WP_312547553.1">
    <property type="nucleotide sequence ID" value="NZ_JBHRVV010000001.1"/>
</dbReference>
<gene>
    <name evidence="1" type="ORF">ACFOPH_03195</name>
</gene>
<accession>A0ABV7PGE7</accession>
<organism evidence="1 2">
    <name type="scientific">Massilia haematophila</name>
    <dbReference type="NCBI Taxonomy" id="457923"/>
    <lineage>
        <taxon>Bacteria</taxon>
        <taxon>Pseudomonadati</taxon>
        <taxon>Pseudomonadota</taxon>
        <taxon>Betaproteobacteria</taxon>
        <taxon>Burkholderiales</taxon>
        <taxon>Oxalobacteraceae</taxon>
        <taxon>Telluria group</taxon>
        <taxon>Massilia</taxon>
    </lineage>
</organism>
<dbReference type="EMBL" id="JBHRVV010000001">
    <property type="protein sequence ID" value="MFC3457258.1"/>
    <property type="molecule type" value="Genomic_DNA"/>
</dbReference>
<keyword evidence="2" id="KW-1185">Reference proteome</keyword>